<evidence type="ECO:0000256" key="2">
    <source>
        <dbReference type="ARBA" id="ARBA00022448"/>
    </source>
</evidence>
<keyword evidence="2" id="KW-0813">Transport</keyword>
<feature type="domain" description="Major facilitator superfamily (MFS) profile" evidence="9">
    <location>
        <begin position="41"/>
        <end position="492"/>
    </location>
</feature>
<feature type="transmembrane region" description="Helical" evidence="8">
    <location>
        <begin position="40"/>
        <end position="59"/>
    </location>
</feature>
<dbReference type="PANTHER" id="PTHR42718">
    <property type="entry name" value="MAJOR FACILITATOR SUPERFAMILY MULTIDRUG TRANSPORTER MFSC"/>
    <property type="match status" value="1"/>
</dbReference>
<protein>
    <submittedName>
        <fullName evidence="10">MFS transporter</fullName>
    </submittedName>
</protein>
<evidence type="ECO:0000313" key="10">
    <source>
        <dbReference type="EMBL" id="MBT0774243.1"/>
    </source>
</evidence>
<dbReference type="Proteomes" id="UP001197247">
    <property type="component" value="Unassembled WGS sequence"/>
</dbReference>
<dbReference type="SUPFAM" id="SSF103473">
    <property type="entry name" value="MFS general substrate transporter"/>
    <property type="match status" value="2"/>
</dbReference>
<feature type="transmembrane region" description="Helical" evidence="8">
    <location>
        <begin position="465"/>
        <end position="486"/>
    </location>
</feature>
<feature type="transmembrane region" description="Helical" evidence="8">
    <location>
        <begin position="424"/>
        <end position="445"/>
    </location>
</feature>
<feature type="transmembrane region" description="Helical" evidence="8">
    <location>
        <begin position="108"/>
        <end position="130"/>
    </location>
</feature>
<dbReference type="Gene3D" id="1.20.1720.10">
    <property type="entry name" value="Multidrug resistance protein D"/>
    <property type="match status" value="1"/>
</dbReference>
<evidence type="ECO:0000256" key="4">
    <source>
        <dbReference type="ARBA" id="ARBA00022692"/>
    </source>
</evidence>
<feature type="region of interest" description="Disordered" evidence="7">
    <location>
        <begin position="1"/>
        <end position="32"/>
    </location>
</feature>
<dbReference type="Gene3D" id="1.20.1250.20">
    <property type="entry name" value="MFS general substrate transporter like domains"/>
    <property type="match status" value="1"/>
</dbReference>
<evidence type="ECO:0000256" key="6">
    <source>
        <dbReference type="ARBA" id="ARBA00023136"/>
    </source>
</evidence>
<feature type="transmembrane region" description="Helical" evidence="8">
    <location>
        <begin position="136"/>
        <end position="154"/>
    </location>
</feature>
<feature type="transmembrane region" description="Helical" evidence="8">
    <location>
        <begin position="324"/>
        <end position="346"/>
    </location>
</feature>
<evidence type="ECO:0000256" key="1">
    <source>
        <dbReference type="ARBA" id="ARBA00004651"/>
    </source>
</evidence>
<evidence type="ECO:0000256" key="3">
    <source>
        <dbReference type="ARBA" id="ARBA00022475"/>
    </source>
</evidence>
<keyword evidence="3" id="KW-1003">Cell membrane</keyword>
<feature type="transmembrane region" description="Helical" evidence="8">
    <location>
        <begin position="382"/>
        <end position="403"/>
    </location>
</feature>
<dbReference type="EMBL" id="JAHBAY010000025">
    <property type="protein sequence ID" value="MBT0774243.1"/>
    <property type="molecule type" value="Genomic_DNA"/>
</dbReference>
<proteinExistence type="predicted"/>
<keyword evidence="6 8" id="KW-0472">Membrane</keyword>
<keyword evidence="5 8" id="KW-1133">Transmembrane helix</keyword>
<organism evidence="10 11">
    <name type="scientific">Kineosporia corallincola</name>
    <dbReference type="NCBI Taxonomy" id="2835133"/>
    <lineage>
        <taxon>Bacteria</taxon>
        <taxon>Bacillati</taxon>
        <taxon>Actinomycetota</taxon>
        <taxon>Actinomycetes</taxon>
        <taxon>Kineosporiales</taxon>
        <taxon>Kineosporiaceae</taxon>
        <taxon>Kineosporia</taxon>
    </lineage>
</organism>
<name>A0ABS5TTV3_9ACTN</name>
<comment type="subcellular location">
    <subcellularLocation>
        <location evidence="1">Cell membrane</location>
        <topology evidence="1">Multi-pass membrane protein</topology>
    </subcellularLocation>
</comment>
<dbReference type="CDD" id="cd17321">
    <property type="entry name" value="MFS_MMR_MDR_like"/>
    <property type="match status" value="1"/>
</dbReference>
<dbReference type="RefSeq" id="WP_214160783.1">
    <property type="nucleotide sequence ID" value="NZ_JAHBAY010000025.1"/>
</dbReference>
<reference evidence="10 11" key="1">
    <citation type="submission" date="2021-05" db="EMBL/GenBank/DDBJ databases">
        <title>Kineosporia and Streptomyces sp. nov. two new marine actinobacteria isolated from Coral.</title>
        <authorList>
            <person name="Buangrab K."/>
            <person name="Sutthacheep M."/>
            <person name="Yeemin T."/>
            <person name="Harunari E."/>
            <person name="Igarashi Y."/>
            <person name="Kanchanasin P."/>
            <person name="Tanasupawat S."/>
            <person name="Phongsopitanun W."/>
        </authorList>
    </citation>
    <scope>NUCLEOTIDE SEQUENCE [LARGE SCALE GENOMIC DNA]</scope>
    <source>
        <strain evidence="10 11">J2-2</strain>
    </source>
</reference>
<evidence type="ECO:0000259" key="9">
    <source>
        <dbReference type="PROSITE" id="PS50850"/>
    </source>
</evidence>
<dbReference type="Pfam" id="PF07690">
    <property type="entry name" value="MFS_1"/>
    <property type="match status" value="1"/>
</dbReference>
<dbReference type="PANTHER" id="PTHR42718:SF46">
    <property type="entry name" value="BLR6921 PROTEIN"/>
    <property type="match status" value="1"/>
</dbReference>
<feature type="transmembrane region" description="Helical" evidence="8">
    <location>
        <begin position="227"/>
        <end position="245"/>
    </location>
</feature>
<dbReference type="InterPro" id="IPR011701">
    <property type="entry name" value="MFS"/>
</dbReference>
<evidence type="ECO:0000256" key="5">
    <source>
        <dbReference type="ARBA" id="ARBA00022989"/>
    </source>
</evidence>
<feature type="transmembrane region" description="Helical" evidence="8">
    <location>
        <begin position="79"/>
        <end position="96"/>
    </location>
</feature>
<keyword evidence="4 8" id="KW-0812">Transmembrane</keyword>
<evidence type="ECO:0000256" key="8">
    <source>
        <dbReference type="SAM" id="Phobius"/>
    </source>
</evidence>
<feature type="transmembrane region" description="Helical" evidence="8">
    <location>
        <begin position="257"/>
        <end position="276"/>
    </location>
</feature>
<accession>A0ABS5TTV3</accession>
<feature type="transmembrane region" description="Helical" evidence="8">
    <location>
        <begin position="166"/>
        <end position="191"/>
    </location>
</feature>
<keyword evidence="11" id="KW-1185">Reference proteome</keyword>
<feature type="transmembrane region" description="Helical" evidence="8">
    <location>
        <begin position="358"/>
        <end position="376"/>
    </location>
</feature>
<comment type="caution">
    <text evidence="10">The sequence shown here is derived from an EMBL/GenBank/DDBJ whole genome shotgun (WGS) entry which is preliminary data.</text>
</comment>
<sequence length="492" mass="50473">MSTPSRSVSSPAADAAASQTAPTPASGSASRTASPSHARYVLAIILVSYFMILLDNSVIFTGLPSIQAGLGLSTAELSWIQDAYTLVFGGLLLLGARAGDLIGRVRLFVVGLAIFGLASLSIGLSQAGWWMIAGRAVQGIGAAIVAPTSLALITSYFEGAARRRAVALYAATAGIGASLGMLVGGAFTAWISWRAAFLINVPIAVAMIVGARAVLTETPRRKGKFDVLGAVGATFGIGALVFGFIEAGDAGWSSWRVIAALVAGVVLLVILVAHEARAEQPIMPLRLFRSRERSGAYATRLLYLGAMMGFFFFTTQFLQNAYGFSPLQAGLGFLPMTLVNFVVAMAIPRLSARISNGVLLAGGTAVTFAGMFWLSRAGLGDSYWVAVALPMILIGLGQGLAFAPLTNAGIAGVDASDAGAASGLVNTAHQLGSALGLAVLVAVSADAVADSSSVAAVTRQFHEAITASSVFLALAVLVVLIVILPARAARQA</sequence>
<evidence type="ECO:0000256" key="7">
    <source>
        <dbReference type="SAM" id="MobiDB-lite"/>
    </source>
</evidence>
<dbReference type="PROSITE" id="PS50850">
    <property type="entry name" value="MFS"/>
    <property type="match status" value="1"/>
</dbReference>
<feature type="transmembrane region" description="Helical" evidence="8">
    <location>
        <begin position="297"/>
        <end position="318"/>
    </location>
</feature>
<dbReference type="InterPro" id="IPR020846">
    <property type="entry name" value="MFS_dom"/>
</dbReference>
<gene>
    <name evidence="10" type="ORF">KIH74_35195</name>
</gene>
<feature type="transmembrane region" description="Helical" evidence="8">
    <location>
        <begin position="197"/>
        <end position="215"/>
    </location>
</feature>
<evidence type="ECO:0000313" key="11">
    <source>
        <dbReference type="Proteomes" id="UP001197247"/>
    </source>
</evidence>
<dbReference type="InterPro" id="IPR036259">
    <property type="entry name" value="MFS_trans_sf"/>
</dbReference>